<name>A1WWC2_HALHL</name>
<gene>
    <name evidence="2" type="ordered locus">Hhal_1209</name>
</gene>
<dbReference type="OrthoDB" id="9784811at2"/>
<dbReference type="InterPro" id="IPR011330">
    <property type="entry name" value="Glyco_hydro/deAcase_b/a-brl"/>
</dbReference>
<evidence type="ECO:0000313" key="3">
    <source>
        <dbReference type="Proteomes" id="UP000000647"/>
    </source>
</evidence>
<accession>A1WWC2</accession>
<dbReference type="KEGG" id="hha:Hhal_1209"/>
<feature type="chain" id="PRO_5002640875" description="Divergent polysaccharide deacetylase family protein" evidence="1">
    <location>
        <begin position="23"/>
        <end position="272"/>
    </location>
</feature>
<dbReference type="GO" id="GO:0005975">
    <property type="term" value="P:carbohydrate metabolic process"/>
    <property type="evidence" value="ECO:0007669"/>
    <property type="project" value="InterPro"/>
</dbReference>
<dbReference type="STRING" id="349124.Hhal_1209"/>
<dbReference type="SUPFAM" id="SSF88713">
    <property type="entry name" value="Glycoside hydrolase/deacetylase"/>
    <property type="match status" value="1"/>
</dbReference>
<protein>
    <recommendedName>
        <fullName evidence="4">Divergent polysaccharide deacetylase family protein</fullName>
    </recommendedName>
</protein>
<evidence type="ECO:0000313" key="2">
    <source>
        <dbReference type="EMBL" id="ABM61984.1"/>
    </source>
</evidence>
<reference evidence="2 3" key="2">
    <citation type="journal article" date="2013" name="Stand. Genomic Sci.">
        <title>Complete genome sequence of Halorhodospira halophila SL1.</title>
        <authorList>
            <person name="Challacombe J.F."/>
            <person name="Majid S."/>
            <person name="Deole R."/>
            <person name="Brettin T.S."/>
            <person name="Bruce D."/>
            <person name="Delano S.F."/>
            <person name="Detter J.C."/>
            <person name="Gleasner C.D."/>
            <person name="Han C.S."/>
            <person name="Misra M."/>
            <person name="Reitenga K.G."/>
            <person name="Mikhailova N."/>
            <person name="Woyke T."/>
            <person name="Pitluck S."/>
            <person name="Nolan M."/>
            <person name="Land M.L."/>
            <person name="Saunders E."/>
            <person name="Tapia R."/>
            <person name="Lapidus A."/>
            <person name="Ivanova N."/>
            <person name="Hoff W.D."/>
        </authorList>
    </citation>
    <scope>NUCLEOTIDE SEQUENCE [LARGE SCALE GENOMIC DNA]</scope>
    <source>
        <strain evidence="3">DSM 244 / SL1</strain>
    </source>
</reference>
<keyword evidence="3" id="KW-1185">Reference proteome</keyword>
<reference evidence="3" key="1">
    <citation type="submission" date="2006-12" db="EMBL/GenBank/DDBJ databases">
        <title>Complete sequence of Halorhodospira halophila SL1.</title>
        <authorList>
            <consortium name="US DOE Joint Genome Institute"/>
            <person name="Copeland A."/>
            <person name="Lucas S."/>
            <person name="Lapidus A."/>
            <person name="Barry K."/>
            <person name="Detter J.C."/>
            <person name="Glavina del Rio T."/>
            <person name="Hammon N."/>
            <person name="Israni S."/>
            <person name="Dalin E."/>
            <person name="Tice H."/>
            <person name="Pitluck S."/>
            <person name="Saunders E."/>
            <person name="Brettin T."/>
            <person name="Bruce D."/>
            <person name="Han C."/>
            <person name="Tapia R."/>
            <person name="Schmutz J."/>
            <person name="Larimer F."/>
            <person name="Land M."/>
            <person name="Hauser L."/>
            <person name="Kyrpides N."/>
            <person name="Mikhailova N."/>
            <person name="Hoff W."/>
            <person name="Richardson P."/>
        </authorList>
    </citation>
    <scope>NUCLEOTIDE SEQUENCE [LARGE SCALE GENOMIC DNA]</scope>
    <source>
        <strain evidence="3">DSM 244 / SL1</strain>
    </source>
</reference>
<sequence>MWGIRRWLVAGLLLLWSAPALAQDPGGAEWMPFPTPEVDPPAGRPAALIIDDIGDDWAAGVRSIDLAEGVTISVLPHTPHGRSLAERAHERGHEVMLHLPMEAKNGADPGPGALFLDMDEEQVRKTIARALKSVPHAAGVNNHMGSLITRHPGHMTWLMEELAAREDLYFIDSRTSARSVAQQMAEEHGVDNAVRHVFLDPRRDTEVIAEQFERFVTLAQQGDGAIAIGHPYPETLDLLEEELPRLRERGVALVPASELVDEPATDPLKGDR</sequence>
<dbReference type="eggNOG" id="COG2861">
    <property type="taxonomic scope" value="Bacteria"/>
</dbReference>
<dbReference type="Pfam" id="PF04748">
    <property type="entry name" value="Polysacc_deac_2"/>
    <property type="match status" value="1"/>
</dbReference>
<proteinExistence type="predicted"/>
<dbReference type="Proteomes" id="UP000000647">
    <property type="component" value="Chromosome"/>
</dbReference>
<dbReference type="HOGENOM" id="CLU_041643_2_0_6"/>
<dbReference type="AlphaFoldDB" id="A1WWC2"/>
<dbReference type="PANTHER" id="PTHR30105:SF2">
    <property type="entry name" value="DIVERGENT POLYSACCHARIDE DEACETYLASE SUPERFAMILY"/>
    <property type="match status" value="1"/>
</dbReference>
<dbReference type="EMBL" id="CP000544">
    <property type="protein sequence ID" value="ABM61984.1"/>
    <property type="molecule type" value="Genomic_DNA"/>
</dbReference>
<evidence type="ECO:0000256" key="1">
    <source>
        <dbReference type="SAM" id="SignalP"/>
    </source>
</evidence>
<dbReference type="CDD" id="cd10936">
    <property type="entry name" value="CE4_DAC2"/>
    <property type="match status" value="1"/>
</dbReference>
<keyword evidence="1" id="KW-0732">Signal</keyword>
<feature type="signal peptide" evidence="1">
    <location>
        <begin position="1"/>
        <end position="22"/>
    </location>
</feature>
<dbReference type="Gene3D" id="3.20.20.370">
    <property type="entry name" value="Glycoside hydrolase/deacetylase"/>
    <property type="match status" value="1"/>
</dbReference>
<dbReference type="RefSeq" id="WP_011814007.1">
    <property type="nucleotide sequence ID" value="NC_008789.1"/>
</dbReference>
<evidence type="ECO:0008006" key="4">
    <source>
        <dbReference type="Google" id="ProtNLM"/>
    </source>
</evidence>
<dbReference type="PANTHER" id="PTHR30105">
    <property type="entry name" value="UNCHARACTERIZED YIBQ-RELATED"/>
    <property type="match status" value="1"/>
</dbReference>
<dbReference type="InterPro" id="IPR006837">
    <property type="entry name" value="Divergent_DAC"/>
</dbReference>
<organism evidence="2 3">
    <name type="scientific">Halorhodospira halophila (strain DSM 244 / SL1)</name>
    <name type="common">Ectothiorhodospira halophila (strain DSM 244 / SL1)</name>
    <dbReference type="NCBI Taxonomy" id="349124"/>
    <lineage>
        <taxon>Bacteria</taxon>
        <taxon>Pseudomonadati</taxon>
        <taxon>Pseudomonadota</taxon>
        <taxon>Gammaproteobacteria</taxon>
        <taxon>Chromatiales</taxon>
        <taxon>Ectothiorhodospiraceae</taxon>
        <taxon>Halorhodospira</taxon>
    </lineage>
</organism>